<sequence length="102" mass="11698">MEIKKLFQRGKGVFDGFVGVKVRKNSFEESRFVVVVGTKVHKRAYKRNRIRRRIRAILNMHLAHVTPGFDVAVIAKPNALSATYADLERSVLSALRKARLYE</sequence>
<keyword evidence="3" id="KW-0255">Endonuclease</keyword>
<keyword evidence="5" id="KW-0694">RNA-binding</keyword>
<evidence type="ECO:0000256" key="4">
    <source>
        <dbReference type="ARBA" id="ARBA00022801"/>
    </source>
</evidence>
<reference evidence="7 8" key="1">
    <citation type="journal article" date="2016" name="Nat. Commun.">
        <title>Thousands of microbial genomes shed light on interconnected biogeochemical processes in an aquifer system.</title>
        <authorList>
            <person name="Anantharaman K."/>
            <person name="Brown C.T."/>
            <person name="Hug L.A."/>
            <person name="Sharon I."/>
            <person name="Castelle C.J."/>
            <person name="Probst A.J."/>
            <person name="Thomas B.C."/>
            <person name="Singh A."/>
            <person name="Wilkins M.J."/>
            <person name="Karaoz U."/>
            <person name="Brodie E.L."/>
            <person name="Williams K.H."/>
            <person name="Hubbard S.S."/>
            <person name="Banfield J.F."/>
        </authorList>
    </citation>
    <scope>NUCLEOTIDE SEQUENCE [LARGE SCALE GENOMIC DNA]</scope>
</reference>
<keyword evidence="4" id="KW-0378">Hydrolase</keyword>
<evidence type="ECO:0000256" key="6">
    <source>
        <dbReference type="NCBIfam" id="TIGR00188"/>
    </source>
</evidence>
<dbReference type="STRING" id="1802389.A3C17_01915"/>
<dbReference type="InterPro" id="IPR014721">
    <property type="entry name" value="Ribsml_uS5_D2-typ_fold_subgr"/>
</dbReference>
<dbReference type="AlphaFoldDB" id="A0A1F7U2F8"/>
<name>A0A1F7U2F8_9BACT</name>
<proteinExistence type="predicted"/>
<dbReference type="Gene3D" id="3.30.230.10">
    <property type="match status" value="1"/>
</dbReference>
<dbReference type="GO" id="GO:0000049">
    <property type="term" value="F:tRNA binding"/>
    <property type="evidence" value="ECO:0007669"/>
    <property type="project" value="InterPro"/>
</dbReference>
<keyword evidence="2" id="KW-0540">Nuclease</keyword>
<dbReference type="GO" id="GO:0042781">
    <property type="term" value="F:3'-tRNA processing endoribonuclease activity"/>
    <property type="evidence" value="ECO:0007669"/>
    <property type="project" value="TreeGrafter"/>
</dbReference>
<dbReference type="PANTHER" id="PTHR33992">
    <property type="entry name" value="RIBONUCLEASE P PROTEIN COMPONENT"/>
    <property type="match status" value="1"/>
</dbReference>
<gene>
    <name evidence="7" type="ORF">A3C17_01915</name>
</gene>
<dbReference type="InterPro" id="IPR020568">
    <property type="entry name" value="Ribosomal_Su5_D2-typ_SF"/>
</dbReference>
<dbReference type="Pfam" id="PF00825">
    <property type="entry name" value="Ribonuclease_P"/>
    <property type="match status" value="1"/>
</dbReference>
<evidence type="ECO:0000313" key="8">
    <source>
        <dbReference type="Proteomes" id="UP000177097"/>
    </source>
</evidence>
<evidence type="ECO:0000313" key="7">
    <source>
        <dbReference type="EMBL" id="OGL71867.1"/>
    </source>
</evidence>
<protein>
    <recommendedName>
        <fullName evidence="6">Ribonuclease P protein component</fullName>
        <ecNumber evidence="6">3.1.26.5</ecNumber>
    </recommendedName>
</protein>
<organism evidence="7 8">
    <name type="scientific">Candidatus Uhrbacteria bacterium RIFCSPHIGHO2_02_FULL_53_13</name>
    <dbReference type="NCBI Taxonomy" id="1802389"/>
    <lineage>
        <taxon>Bacteria</taxon>
        <taxon>Candidatus Uhriibacteriota</taxon>
    </lineage>
</organism>
<dbReference type="NCBIfam" id="TIGR00188">
    <property type="entry name" value="rnpA"/>
    <property type="match status" value="1"/>
</dbReference>
<accession>A0A1F7U2F8</accession>
<dbReference type="EMBL" id="MGDX01000005">
    <property type="protein sequence ID" value="OGL71867.1"/>
    <property type="molecule type" value="Genomic_DNA"/>
</dbReference>
<dbReference type="InterPro" id="IPR000100">
    <property type="entry name" value="RNase_P"/>
</dbReference>
<dbReference type="EC" id="3.1.26.5" evidence="6"/>
<evidence type="ECO:0000256" key="3">
    <source>
        <dbReference type="ARBA" id="ARBA00022759"/>
    </source>
</evidence>
<comment type="caution">
    <text evidence="7">The sequence shown here is derived from an EMBL/GenBank/DDBJ whole genome shotgun (WGS) entry which is preliminary data.</text>
</comment>
<dbReference type="GO" id="GO:0030677">
    <property type="term" value="C:ribonuclease P complex"/>
    <property type="evidence" value="ECO:0007669"/>
    <property type="project" value="TreeGrafter"/>
</dbReference>
<dbReference type="GO" id="GO:0004526">
    <property type="term" value="F:ribonuclease P activity"/>
    <property type="evidence" value="ECO:0007669"/>
    <property type="project" value="UniProtKB-UniRule"/>
</dbReference>
<evidence type="ECO:0000256" key="5">
    <source>
        <dbReference type="ARBA" id="ARBA00022884"/>
    </source>
</evidence>
<evidence type="ECO:0000256" key="2">
    <source>
        <dbReference type="ARBA" id="ARBA00022722"/>
    </source>
</evidence>
<keyword evidence="1" id="KW-0819">tRNA processing</keyword>
<dbReference type="PANTHER" id="PTHR33992:SF1">
    <property type="entry name" value="RIBONUCLEASE P PROTEIN COMPONENT"/>
    <property type="match status" value="1"/>
</dbReference>
<evidence type="ECO:0000256" key="1">
    <source>
        <dbReference type="ARBA" id="ARBA00022694"/>
    </source>
</evidence>
<dbReference type="Proteomes" id="UP000177097">
    <property type="component" value="Unassembled WGS sequence"/>
</dbReference>
<dbReference type="SUPFAM" id="SSF54211">
    <property type="entry name" value="Ribosomal protein S5 domain 2-like"/>
    <property type="match status" value="1"/>
</dbReference>